<name>A0ABQ3VB12_9CHLR</name>
<feature type="domain" description="Tyr recombinase" evidence="5">
    <location>
        <begin position="112"/>
        <end position="290"/>
    </location>
</feature>
<dbReference type="InterPro" id="IPR013762">
    <property type="entry name" value="Integrase-like_cat_sf"/>
</dbReference>
<dbReference type="Gene3D" id="1.10.150.130">
    <property type="match status" value="1"/>
</dbReference>
<dbReference type="SUPFAM" id="SSF56349">
    <property type="entry name" value="DNA breaking-rejoining enzymes"/>
    <property type="match status" value="1"/>
</dbReference>
<dbReference type="InterPro" id="IPR004107">
    <property type="entry name" value="Integrase_SAM-like_N"/>
</dbReference>
<evidence type="ECO:0000256" key="4">
    <source>
        <dbReference type="PROSITE-ProRule" id="PRU01248"/>
    </source>
</evidence>
<evidence type="ECO:0000313" key="8">
    <source>
        <dbReference type="Proteomes" id="UP000635565"/>
    </source>
</evidence>
<keyword evidence="8" id="KW-1185">Reference proteome</keyword>
<proteinExistence type="predicted"/>
<dbReference type="PANTHER" id="PTHR30349:SF81">
    <property type="entry name" value="TYROSINE RECOMBINASE XERC"/>
    <property type="match status" value="1"/>
</dbReference>
<keyword evidence="1" id="KW-0229">DNA integration</keyword>
<sequence length="290" mass="32721">MLQEAVDDFVTSIANGEMERSGGSRNTIMAYRNDLGQLCSYIRALGITSWLHVTREHIADYVQQLREAQVYRPTTIARKLAAYKSFFRYLCQKGLVTRDPSLGVLLPPVERGLPQIMNAEQVQTLFQLADRDTPMGVRDLAMLHLLYATGIRASELVSLNVDHFCAQDAAIKCVGVRGNVRFLPLTSVAMDVLELYLLRGRPRFIRHASEEALFVNHHGERLTRQGFWLIIKGYARRAGIEDLTPHKLRHAFAMHMLDSGMDLGSVQELLGHAHISTTQFYCQLVSAQPK</sequence>
<dbReference type="PROSITE" id="PS51900">
    <property type="entry name" value="CB"/>
    <property type="match status" value="1"/>
</dbReference>
<dbReference type="InterPro" id="IPR002104">
    <property type="entry name" value="Integrase_catalytic"/>
</dbReference>
<dbReference type="InterPro" id="IPR010998">
    <property type="entry name" value="Integrase_recombinase_N"/>
</dbReference>
<dbReference type="Proteomes" id="UP000635565">
    <property type="component" value="Unassembled WGS sequence"/>
</dbReference>
<dbReference type="PANTHER" id="PTHR30349">
    <property type="entry name" value="PHAGE INTEGRASE-RELATED"/>
    <property type="match status" value="1"/>
</dbReference>
<protein>
    <submittedName>
        <fullName evidence="7">Tyrosine recombinase XerC</fullName>
    </submittedName>
</protein>
<dbReference type="Pfam" id="PF00589">
    <property type="entry name" value="Phage_integrase"/>
    <property type="match status" value="1"/>
</dbReference>
<evidence type="ECO:0000259" key="5">
    <source>
        <dbReference type="PROSITE" id="PS51898"/>
    </source>
</evidence>
<dbReference type="Gene3D" id="1.10.443.10">
    <property type="entry name" value="Intergrase catalytic core"/>
    <property type="match status" value="1"/>
</dbReference>
<reference evidence="7 8" key="1">
    <citation type="journal article" date="2021" name="Int. J. Syst. Evol. Microbiol.">
        <title>Reticulibacter mediterranei gen. nov., sp. nov., within the new family Reticulibacteraceae fam. nov., and Ktedonospora formicarum gen. nov., sp. nov., Ktedonobacter robiniae sp. nov., Dictyobacter formicarum sp. nov. and Dictyobacter arantiisoli sp. nov., belonging to the class Ktedonobacteria.</title>
        <authorList>
            <person name="Yabe S."/>
            <person name="Zheng Y."/>
            <person name="Wang C.M."/>
            <person name="Sakai Y."/>
            <person name="Abe K."/>
            <person name="Yokota A."/>
            <person name="Donadio S."/>
            <person name="Cavaletti L."/>
            <person name="Monciardini P."/>
        </authorList>
    </citation>
    <scope>NUCLEOTIDE SEQUENCE [LARGE SCALE GENOMIC DNA]</scope>
    <source>
        <strain evidence="7 8">SOSP1-9</strain>
    </source>
</reference>
<evidence type="ECO:0000256" key="1">
    <source>
        <dbReference type="ARBA" id="ARBA00022908"/>
    </source>
</evidence>
<organism evidence="7 8">
    <name type="scientific">Dictyobacter formicarum</name>
    <dbReference type="NCBI Taxonomy" id="2778368"/>
    <lineage>
        <taxon>Bacteria</taxon>
        <taxon>Bacillati</taxon>
        <taxon>Chloroflexota</taxon>
        <taxon>Ktedonobacteria</taxon>
        <taxon>Ktedonobacterales</taxon>
        <taxon>Dictyobacteraceae</taxon>
        <taxon>Dictyobacter</taxon>
    </lineage>
</organism>
<keyword evidence="3" id="KW-0233">DNA recombination</keyword>
<feature type="domain" description="Core-binding (CB)" evidence="6">
    <location>
        <begin position="1"/>
        <end position="91"/>
    </location>
</feature>
<gene>
    <name evidence="7" type="primary">xerC_1</name>
    <name evidence="7" type="ORF">KSZ_10830</name>
</gene>
<dbReference type="InterPro" id="IPR050090">
    <property type="entry name" value="Tyrosine_recombinase_XerCD"/>
</dbReference>
<dbReference type="EMBL" id="BNJJ01000003">
    <property type="protein sequence ID" value="GHO83077.1"/>
    <property type="molecule type" value="Genomic_DNA"/>
</dbReference>
<evidence type="ECO:0000259" key="6">
    <source>
        <dbReference type="PROSITE" id="PS51900"/>
    </source>
</evidence>
<dbReference type="RefSeq" id="WP_201360727.1">
    <property type="nucleotide sequence ID" value="NZ_BNJJ01000003.1"/>
</dbReference>
<keyword evidence="2 4" id="KW-0238">DNA-binding</keyword>
<evidence type="ECO:0000256" key="3">
    <source>
        <dbReference type="ARBA" id="ARBA00023172"/>
    </source>
</evidence>
<comment type="caution">
    <text evidence="7">The sequence shown here is derived from an EMBL/GenBank/DDBJ whole genome shotgun (WGS) entry which is preliminary data.</text>
</comment>
<accession>A0ABQ3VB12</accession>
<dbReference type="InterPro" id="IPR044068">
    <property type="entry name" value="CB"/>
</dbReference>
<dbReference type="Pfam" id="PF02899">
    <property type="entry name" value="Phage_int_SAM_1"/>
    <property type="match status" value="1"/>
</dbReference>
<evidence type="ECO:0000256" key="2">
    <source>
        <dbReference type="ARBA" id="ARBA00023125"/>
    </source>
</evidence>
<evidence type="ECO:0000313" key="7">
    <source>
        <dbReference type="EMBL" id="GHO83077.1"/>
    </source>
</evidence>
<dbReference type="PROSITE" id="PS51898">
    <property type="entry name" value="TYR_RECOMBINASE"/>
    <property type="match status" value="1"/>
</dbReference>
<dbReference type="InterPro" id="IPR011010">
    <property type="entry name" value="DNA_brk_join_enz"/>
</dbReference>